<dbReference type="InterPro" id="IPR038336">
    <property type="entry name" value="NET_sf"/>
</dbReference>
<evidence type="ECO:0000313" key="2">
    <source>
        <dbReference type="EMBL" id="CAG6745205.1"/>
    </source>
</evidence>
<name>A0A8D8ZCV7_9HEMI</name>
<sequence length="101" mass="11894">MTTTINSEECDEVYDSTEEDMTYDEKRDLIQALVKEPDMKVINFIRIVETREPRAIMRNESNDIEIDFDKLHASTLRALELKLKEYHAAIDEKTPKFRGNQ</sequence>
<dbReference type="Gene3D" id="1.20.1270.220">
    <property type="match status" value="1"/>
</dbReference>
<proteinExistence type="predicted"/>
<dbReference type="InterPro" id="IPR027353">
    <property type="entry name" value="NET_dom"/>
</dbReference>
<feature type="domain" description="NET" evidence="1">
    <location>
        <begin position="11"/>
        <end position="94"/>
    </location>
</feature>
<protein>
    <submittedName>
        <fullName evidence="2">Homeotic protein female sterile</fullName>
    </submittedName>
</protein>
<dbReference type="Pfam" id="PF17035">
    <property type="entry name" value="BET"/>
    <property type="match status" value="1"/>
</dbReference>
<accession>A0A8D8ZCV7</accession>
<reference evidence="2" key="1">
    <citation type="submission" date="2021-05" db="EMBL/GenBank/DDBJ databases">
        <authorList>
            <person name="Alioto T."/>
            <person name="Alioto T."/>
            <person name="Gomez Garrido J."/>
        </authorList>
    </citation>
    <scope>NUCLEOTIDE SEQUENCE</scope>
</reference>
<evidence type="ECO:0000259" key="1">
    <source>
        <dbReference type="PROSITE" id="PS51525"/>
    </source>
</evidence>
<dbReference type="AlphaFoldDB" id="A0A8D8ZCV7"/>
<dbReference type="PROSITE" id="PS51525">
    <property type="entry name" value="NET"/>
    <property type="match status" value="1"/>
</dbReference>
<dbReference type="EMBL" id="HBUF01487007">
    <property type="protein sequence ID" value="CAG6745205.1"/>
    <property type="molecule type" value="Transcribed_RNA"/>
</dbReference>
<organism evidence="2">
    <name type="scientific">Cacopsylla melanoneura</name>
    <dbReference type="NCBI Taxonomy" id="428564"/>
    <lineage>
        <taxon>Eukaryota</taxon>
        <taxon>Metazoa</taxon>
        <taxon>Ecdysozoa</taxon>
        <taxon>Arthropoda</taxon>
        <taxon>Hexapoda</taxon>
        <taxon>Insecta</taxon>
        <taxon>Pterygota</taxon>
        <taxon>Neoptera</taxon>
        <taxon>Paraneoptera</taxon>
        <taxon>Hemiptera</taxon>
        <taxon>Sternorrhyncha</taxon>
        <taxon>Psylloidea</taxon>
        <taxon>Psyllidae</taxon>
        <taxon>Psyllinae</taxon>
        <taxon>Cacopsylla</taxon>
    </lineage>
</organism>